<dbReference type="PANTHER" id="PTHR30055:SF151">
    <property type="entry name" value="TRANSCRIPTIONAL REGULATORY PROTEIN"/>
    <property type="match status" value="1"/>
</dbReference>
<gene>
    <name evidence="7" type="ORF">FHR33_003500</name>
</gene>
<dbReference type="Pfam" id="PF00440">
    <property type="entry name" value="TetR_N"/>
    <property type="match status" value="1"/>
</dbReference>
<evidence type="ECO:0000259" key="6">
    <source>
        <dbReference type="PROSITE" id="PS50977"/>
    </source>
</evidence>
<sequence>MTAKQFASVWTREPRQGKAQGLTRDQIVRAAIEILDAEGLDALSMRKLGARLGAGATSLYWHVANKDELFELVYDEVWGEMSVPDPDSAGWRDTGWAFAHGMRKVILRHPWLAGLLGKLPAIGPNALRAAELLRKGLHQAGFRGLEEDYAGAAITAFVFGSAIPEVVWTNAAAEKNYDAESMREAVKTAAADYPDLIARAEEYAAHEPAAVREMNFAFGLACVLDGLERRLVT</sequence>
<feature type="DNA-binding region" description="H-T-H motif" evidence="5">
    <location>
        <begin position="44"/>
        <end position="63"/>
    </location>
</feature>
<dbReference type="InterPro" id="IPR001647">
    <property type="entry name" value="HTH_TetR"/>
</dbReference>
<evidence type="ECO:0000256" key="4">
    <source>
        <dbReference type="ARBA" id="ARBA00023163"/>
    </source>
</evidence>
<dbReference type="SUPFAM" id="SSF48498">
    <property type="entry name" value="Tetracyclin repressor-like, C-terminal domain"/>
    <property type="match status" value="1"/>
</dbReference>
<dbReference type="EMBL" id="JACIBV010000001">
    <property type="protein sequence ID" value="MBB3727640.1"/>
    <property type="molecule type" value="Genomic_DNA"/>
</dbReference>
<evidence type="ECO:0000313" key="8">
    <source>
        <dbReference type="Proteomes" id="UP000579945"/>
    </source>
</evidence>
<reference evidence="7 8" key="1">
    <citation type="submission" date="2020-08" db="EMBL/GenBank/DDBJ databases">
        <title>Sequencing the genomes of 1000 actinobacteria strains.</title>
        <authorList>
            <person name="Klenk H.-P."/>
        </authorList>
    </citation>
    <scope>NUCLEOTIDE SEQUENCE [LARGE SCALE GENOMIC DNA]</scope>
    <source>
        <strain evidence="7 8">DSM 44320</strain>
    </source>
</reference>
<dbReference type="InterPro" id="IPR050109">
    <property type="entry name" value="HTH-type_TetR-like_transc_reg"/>
</dbReference>
<dbReference type="GO" id="GO:0000976">
    <property type="term" value="F:transcription cis-regulatory region binding"/>
    <property type="evidence" value="ECO:0007669"/>
    <property type="project" value="TreeGrafter"/>
</dbReference>
<keyword evidence="2" id="KW-0805">Transcription regulation</keyword>
<keyword evidence="8" id="KW-1185">Reference proteome</keyword>
<dbReference type="PANTHER" id="PTHR30055">
    <property type="entry name" value="HTH-TYPE TRANSCRIPTIONAL REGULATOR RUTR"/>
    <property type="match status" value="1"/>
</dbReference>
<evidence type="ECO:0000256" key="1">
    <source>
        <dbReference type="ARBA" id="ARBA00022491"/>
    </source>
</evidence>
<dbReference type="GeneID" id="95389929"/>
<dbReference type="SUPFAM" id="SSF46689">
    <property type="entry name" value="Homeodomain-like"/>
    <property type="match status" value="1"/>
</dbReference>
<dbReference type="GO" id="GO:0046677">
    <property type="term" value="P:response to antibiotic"/>
    <property type="evidence" value="ECO:0007669"/>
    <property type="project" value="InterPro"/>
</dbReference>
<protein>
    <submittedName>
        <fullName evidence="7">AcrR family transcriptional regulator</fullName>
    </submittedName>
</protein>
<evidence type="ECO:0000256" key="5">
    <source>
        <dbReference type="PROSITE-ProRule" id="PRU00335"/>
    </source>
</evidence>
<dbReference type="InterPro" id="IPR003012">
    <property type="entry name" value="Tet_transcr_reg_TetR"/>
</dbReference>
<dbReference type="GO" id="GO:0003700">
    <property type="term" value="F:DNA-binding transcription factor activity"/>
    <property type="evidence" value="ECO:0007669"/>
    <property type="project" value="TreeGrafter"/>
</dbReference>
<evidence type="ECO:0000313" key="7">
    <source>
        <dbReference type="EMBL" id="MBB3727640.1"/>
    </source>
</evidence>
<name>A0A7W5V5D0_9ACTN</name>
<dbReference type="PRINTS" id="PR00455">
    <property type="entry name" value="HTHTETR"/>
</dbReference>
<keyword evidence="3 5" id="KW-0238">DNA-binding</keyword>
<organism evidence="7 8">
    <name type="scientific">Nonomuraea dietziae</name>
    <dbReference type="NCBI Taxonomy" id="65515"/>
    <lineage>
        <taxon>Bacteria</taxon>
        <taxon>Bacillati</taxon>
        <taxon>Actinomycetota</taxon>
        <taxon>Actinomycetes</taxon>
        <taxon>Streptosporangiales</taxon>
        <taxon>Streptosporangiaceae</taxon>
        <taxon>Nonomuraea</taxon>
    </lineage>
</organism>
<dbReference type="PROSITE" id="PS50977">
    <property type="entry name" value="HTH_TETR_2"/>
    <property type="match status" value="1"/>
</dbReference>
<dbReference type="Gene3D" id="1.10.357.10">
    <property type="entry name" value="Tetracycline Repressor, domain 2"/>
    <property type="match status" value="1"/>
</dbReference>
<dbReference type="AlphaFoldDB" id="A0A7W5V5D0"/>
<keyword evidence="4" id="KW-0804">Transcription</keyword>
<dbReference type="InterPro" id="IPR036271">
    <property type="entry name" value="Tet_transcr_reg_TetR-rel_C_sf"/>
</dbReference>
<dbReference type="InterPro" id="IPR009057">
    <property type="entry name" value="Homeodomain-like_sf"/>
</dbReference>
<dbReference type="Gene3D" id="1.10.10.60">
    <property type="entry name" value="Homeodomain-like"/>
    <property type="match status" value="1"/>
</dbReference>
<comment type="caution">
    <text evidence="7">The sequence shown here is derived from an EMBL/GenBank/DDBJ whole genome shotgun (WGS) entry which is preliminary data.</text>
</comment>
<accession>A0A7W5V5D0</accession>
<dbReference type="Pfam" id="PF02909">
    <property type="entry name" value="TetR_C_1"/>
    <property type="match status" value="1"/>
</dbReference>
<proteinExistence type="predicted"/>
<dbReference type="PROSITE" id="PS01081">
    <property type="entry name" value="HTH_TETR_1"/>
    <property type="match status" value="1"/>
</dbReference>
<evidence type="ECO:0000256" key="2">
    <source>
        <dbReference type="ARBA" id="ARBA00023015"/>
    </source>
</evidence>
<dbReference type="InterPro" id="IPR004111">
    <property type="entry name" value="Repressor_TetR_C"/>
</dbReference>
<keyword evidence="1" id="KW-0678">Repressor</keyword>
<dbReference type="RefSeq" id="WP_183648522.1">
    <property type="nucleotide sequence ID" value="NZ_JACIBV010000001.1"/>
</dbReference>
<feature type="domain" description="HTH tetR-type" evidence="6">
    <location>
        <begin position="21"/>
        <end position="81"/>
    </location>
</feature>
<dbReference type="InterPro" id="IPR023772">
    <property type="entry name" value="DNA-bd_HTH_TetR-type_CS"/>
</dbReference>
<dbReference type="Proteomes" id="UP000579945">
    <property type="component" value="Unassembled WGS sequence"/>
</dbReference>
<dbReference type="PRINTS" id="PR00400">
    <property type="entry name" value="TETREPRESSOR"/>
</dbReference>
<evidence type="ECO:0000256" key="3">
    <source>
        <dbReference type="ARBA" id="ARBA00023125"/>
    </source>
</evidence>
<dbReference type="GO" id="GO:0045892">
    <property type="term" value="P:negative regulation of DNA-templated transcription"/>
    <property type="evidence" value="ECO:0007669"/>
    <property type="project" value="InterPro"/>
</dbReference>